<accession>A0A2T0VBF3</accession>
<comment type="subcellular location">
    <subcellularLocation>
        <location evidence="1">Cell membrane</location>
        <topology evidence="1">Multi-pass membrane protein</topology>
    </subcellularLocation>
</comment>
<keyword evidence="5 6" id="KW-0472">Membrane</keyword>
<keyword evidence="9" id="KW-1185">Reference proteome</keyword>
<dbReference type="Pfam" id="PF00482">
    <property type="entry name" value="T2SSF"/>
    <property type="match status" value="1"/>
</dbReference>
<dbReference type="PANTHER" id="PTHR35007:SF2">
    <property type="entry name" value="PILUS ASSEMBLE PROTEIN"/>
    <property type="match status" value="1"/>
</dbReference>
<feature type="domain" description="Type II secretion system protein GspF" evidence="7">
    <location>
        <begin position="167"/>
        <end position="292"/>
    </location>
</feature>
<dbReference type="Proteomes" id="UP000237983">
    <property type="component" value="Unassembled WGS sequence"/>
</dbReference>
<evidence type="ECO:0000256" key="5">
    <source>
        <dbReference type="ARBA" id="ARBA00023136"/>
    </source>
</evidence>
<dbReference type="EMBL" id="PVTL01000006">
    <property type="protein sequence ID" value="PRY67510.1"/>
    <property type="molecule type" value="Genomic_DNA"/>
</dbReference>
<name>A0A2T0VBF3_9MICO</name>
<keyword evidence="4 6" id="KW-1133">Transmembrane helix</keyword>
<feature type="transmembrane region" description="Helical" evidence="6">
    <location>
        <begin position="103"/>
        <end position="121"/>
    </location>
</feature>
<dbReference type="PANTHER" id="PTHR35007">
    <property type="entry name" value="INTEGRAL MEMBRANE PROTEIN-RELATED"/>
    <property type="match status" value="1"/>
</dbReference>
<dbReference type="RefSeq" id="WP_245884783.1">
    <property type="nucleotide sequence ID" value="NZ_PVTL01000006.1"/>
</dbReference>
<evidence type="ECO:0000256" key="6">
    <source>
        <dbReference type="SAM" id="Phobius"/>
    </source>
</evidence>
<evidence type="ECO:0000313" key="8">
    <source>
        <dbReference type="EMBL" id="PRY67510.1"/>
    </source>
</evidence>
<gene>
    <name evidence="8" type="ORF">B0I08_106117</name>
</gene>
<evidence type="ECO:0000256" key="3">
    <source>
        <dbReference type="ARBA" id="ARBA00022692"/>
    </source>
</evidence>
<organism evidence="8 9">
    <name type="scientific">Glaciihabitans tibetensis</name>
    <dbReference type="NCBI Taxonomy" id="1266600"/>
    <lineage>
        <taxon>Bacteria</taxon>
        <taxon>Bacillati</taxon>
        <taxon>Actinomycetota</taxon>
        <taxon>Actinomycetes</taxon>
        <taxon>Micrococcales</taxon>
        <taxon>Microbacteriaceae</taxon>
        <taxon>Glaciihabitans</taxon>
    </lineage>
</organism>
<dbReference type="AlphaFoldDB" id="A0A2T0VBF3"/>
<keyword evidence="2" id="KW-1003">Cell membrane</keyword>
<feature type="transmembrane region" description="Helical" evidence="6">
    <location>
        <begin position="275"/>
        <end position="297"/>
    </location>
</feature>
<comment type="caution">
    <text evidence="8">The sequence shown here is derived from an EMBL/GenBank/DDBJ whole genome shotgun (WGS) entry which is preliminary data.</text>
</comment>
<feature type="transmembrane region" description="Helical" evidence="6">
    <location>
        <begin position="127"/>
        <end position="148"/>
    </location>
</feature>
<keyword evidence="3 6" id="KW-0812">Transmembrane</keyword>
<proteinExistence type="predicted"/>
<reference evidence="8 9" key="1">
    <citation type="submission" date="2018-03" db="EMBL/GenBank/DDBJ databases">
        <title>Genomic Encyclopedia of Type Strains, Phase III (KMG-III): the genomes of soil and plant-associated and newly described type strains.</title>
        <authorList>
            <person name="Whitman W."/>
        </authorList>
    </citation>
    <scope>NUCLEOTIDE SEQUENCE [LARGE SCALE GENOMIC DNA]</scope>
    <source>
        <strain evidence="8 9">CGMCC 1.12484</strain>
    </source>
</reference>
<evidence type="ECO:0000313" key="9">
    <source>
        <dbReference type="Proteomes" id="UP000237983"/>
    </source>
</evidence>
<evidence type="ECO:0000259" key="7">
    <source>
        <dbReference type="Pfam" id="PF00482"/>
    </source>
</evidence>
<evidence type="ECO:0000256" key="2">
    <source>
        <dbReference type="ARBA" id="ARBA00022475"/>
    </source>
</evidence>
<evidence type="ECO:0000256" key="4">
    <source>
        <dbReference type="ARBA" id="ARBA00022989"/>
    </source>
</evidence>
<protein>
    <submittedName>
        <fullName evidence="8">Tight adherence protein C</fullName>
    </submittedName>
</protein>
<dbReference type="GO" id="GO:0005886">
    <property type="term" value="C:plasma membrane"/>
    <property type="evidence" value="ECO:0007669"/>
    <property type="project" value="UniProtKB-SubCell"/>
</dbReference>
<evidence type="ECO:0000256" key="1">
    <source>
        <dbReference type="ARBA" id="ARBA00004651"/>
    </source>
</evidence>
<dbReference type="InterPro" id="IPR018076">
    <property type="entry name" value="T2SS_GspF_dom"/>
</dbReference>
<sequence length="303" mass="32925">MDAQGGEFQILTLPPLIIVAILCVAACVPVGLWALVQGDGRVRRQVRENLGRGIVVEGTSAPSDRRVFSEVAKVLVSARSRAKLDHLHALAGRPAGWPIDRLIVIKPALSIVAGLFGVLLFSQKPSAGLFLLVLAIVVLGYFVPDLLLHSRGIERQAAIALELPDTLDQMLIAVEAGLGFEAAMTRAGENGKGPLADEFIRTLQDMRVGMSRKDAYQALAKRTNVPDLRAFIRAVVQADAYGISISSVLRTQAKEMRIKRRQRAEEKAMQIPVKVLFPLMLFILPVLLIAVLGPTVITVMTNF</sequence>
<feature type="transmembrane region" description="Helical" evidence="6">
    <location>
        <begin position="16"/>
        <end position="36"/>
    </location>
</feature>